<reference evidence="7" key="3">
    <citation type="submission" date="2025-09" db="UniProtKB">
        <authorList>
            <consortium name="Ensembl"/>
        </authorList>
    </citation>
    <scope>IDENTIFICATION</scope>
</reference>
<dbReference type="GO" id="GO:0030154">
    <property type="term" value="P:cell differentiation"/>
    <property type="evidence" value="ECO:0007669"/>
    <property type="project" value="UniProtKB-ARBA"/>
</dbReference>
<dbReference type="FunFam" id="1.10.220.10:FF:000001">
    <property type="entry name" value="Annexin"/>
    <property type="match status" value="1"/>
</dbReference>
<evidence type="ECO:0000256" key="2">
    <source>
        <dbReference type="ARBA" id="ARBA00022737"/>
    </source>
</evidence>
<dbReference type="GO" id="GO:0048513">
    <property type="term" value="P:animal organ development"/>
    <property type="evidence" value="ECO:0007669"/>
    <property type="project" value="UniProtKB-ARBA"/>
</dbReference>
<evidence type="ECO:0000256" key="3">
    <source>
        <dbReference type="ARBA" id="ARBA00022837"/>
    </source>
</evidence>
<dbReference type="Gene3D" id="1.10.220.10">
    <property type="entry name" value="Annexin"/>
    <property type="match status" value="4"/>
</dbReference>
<comment type="domain">
    <text evidence="6">A pair of annexin repeats may form one binding site for calcium and phospholipid.</text>
</comment>
<dbReference type="AlphaFoldDB" id="A0A8C2SZW6"/>
<dbReference type="Proteomes" id="UP000694412">
    <property type="component" value="Chromosome 2"/>
</dbReference>
<dbReference type="PANTHER" id="PTHR10502:SF175">
    <property type="entry name" value="ANNEXIN A13"/>
    <property type="match status" value="1"/>
</dbReference>
<keyword evidence="4 6" id="KW-0041">Annexin</keyword>
<dbReference type="InterPro" id="IPR018502">
    <property type="entry name" value="Annexin_repeat"/>
</dbReference>
<dbReference type="InterPro" id="IPR037104">
    <property type="entry name" value="Annexin_sf"/>
</dbReference>
<protein>
    <recommendedName>
        <fullName evidence="6">Annexin</fullName>
    </recommendedName>
</protein>
<dbReference type="GO" id="GO:0012506">
    <property type="term" value="C:vesicle membrane"/>
    <property type="evidence" value="ECO:0007669"/>
    <property type="project" value="TreeGrafter"/>
</dbReference>
<keyword evidence="8" id="KW-1185">Reference proteome</keyword>
<evidence type="ECO:0000256" key="6">
    <source>
        <dbReference type="RuleBase" id="RU003540"/>
    </source>
</evidence>
<dbReference type="FunFam" id="1.10.220.10:FF:000002">
    <property type="entry name" value="Annexin"/>
    <property type="match status" value="1"/>
</dbReference>
<dbReference type="SUPFAM" id="SSF47874">
    <property type="entry name" value="Annexin"/>
    <property type="match status" value="1"/>
</dbReference>
<keyword evidence="2 6" id="KW-0677">Repeat</keyword>
<keyword evidence="5 6" id="KW-0111">Calcium/phospholipid-binding</keyword>
<dbReference type="GO" id="GO:0005544">
    <property type="term" value="F:calcium-dependent phospholipid binding"/>
    <property type="evidence" value="ECO:0007669"/>
    <property type="project" value="UniProtKB-KW"/>
</dbReference>
<keyword evidence="3 6" id="KW-0106">Calcium</keyword>
<name>A0A8C2SZW6_COTJA</name>
<dbReference type="PRINTS" id="PR00196">
    <property type="entry name" value="ANNEXIN"/>
</dbReference>
<dbReference type="GO" id="GO:0009888">
    <property type="term" value="P:tissue development"/>
    <property type="evidence" value="ECO:0007669"/>
    <property type="project" value="UniProtKB-ARBA"/>
</dbReference>
<dbReference type="GO" id="GO:0001786">
    <property type="term" value="F:phosphatidylserine binding"/>
    <property type="evidence" value="ECO:0007669"/>
    <property type="project" value="TreeGrafter"/>
</dbReference>
<evidence type="ECO:0000313" key="8">
    <source>
        <dbReference type="Proteomes" id="UP000694412"/>
    </source>
</evidence>
<dbReference type="PROSITE" id="PS00223">
    <property type="entry name" value="ANNEXIN_1"/>
    <property type="match status" value="1"/>
</dbReference>
<dbReference type="GO" id="GO:0005634">
    <property type="term" value="C:nucleus"/>
    <property type="evidence" value="ECO:0007669"/>
    <property type="project" value="TreeGrafter"/>
</dbReference>
<dbReference type="Ensembl" id="ENSCJPT00005009984.1">
    <property type="protein sequence ID" value="ENSCJPP00005006314.1"/>
    <property type="gene ID" value="ENSCJPG00005005856.1"/>
</dbReference>
<dbReference type="PROSITE" id="PS51897">
    <property type="entry name" value="ANNEXIN_2"/>
    <property type="match status" value="3"/>
</dbReference>
<dbReference type="InterPro" id="IPR018252">
    <property type="entry name" value="Annexin_repeat_CS"/>
</dbReference>
<evidence type="ECO:0000313" key="7">
    <source>
        <dbReference type="Ensembl" id="ENSCJPP00005006314.1"/>
    </source>
</evidence>
<dbReference type="GO" id="GO:0005737">
    <property type="term" value="C:cytoplasm"/>
    <property type="evidence" value="ECO:0007669"/>
    <property type="project" value="TreeGrafter"/>
</dbReference>
<dbReference type="InterPro" id="IPR001464">
    <property type="entry name" value="Annexin"/>
</dbReference>
<evidence type="ECO:0000256" key="1">
    <source>
        <dbReference type="ARBA" id="ARBA00007831"/>
    </source>
</evidence>
<evidence type="ECO:0000256" key="4">
    <source>
        <dbReference type="ARBA" id="ARBA00023216"/>
    </source>
</evidence>
<accession>A0A8C2SZW6</accession>
<reference evidence="7" key="1">
    <citation type="submission" date="2015-11" db="EMBL/GenBank/DDBJ databases">
        <authorList>
            <consortium name="International Coturnix japonica Genome Analysis Consortium"/>
            <person name="Warren W."/>
            <person name="Burt D.W."/>
            <person name="Antin P.B."/>
            <person name="Lanford R."/>
            <person name="Gros J."/>
            <person name="Wilson R.K."/>
        </authorList>
    </citation>
    <scope>NUCLEOTIDE SEQUENCE [LARGE SCALE GENOMIC DNA]</scope>
</reference>
<dbReference type="SMART" id="SM00335">
    <property type="entry name" value="ANX"/>
    <property type="match status" value="3"/>
</dbReference>
<dbReference type="GO" id="GO:0005509">
    <property type="term" value="F:calcium ion binding"/>
    <property type="evidence" value="ECO:0007669"/>
    <property type="project" value="InterPro"/>
</dbReference>
<sequence>KVIEVLSSRTSEQRQQIKQKYKALYGKDLEEVLKGDLSGSFEKAVLALLELPCEYKARELRKAMKGAGTDESLLIEILCTQNNKATRDENQQVNVELAEQDASDLYKAGEGRWGTEELAFNVVLAKRSYSQLRATFQAYEKVCGKDIEESIKSETSGDLEKAYLTLVSCAKDCPGYFATLLHESMKGAGTDEDTLIRILVTRAESDLPAIKGKFQEKYKKSLTEAVRSDTSGDFRKLLLAILQ</sequence>
<dbReference type="GO" id="GO:0005886">
    <property type="term" value="C:plasma membrane"/>
    <property type="evidence" value="ECO:0007669"/>
    <property type="project" value="TreeGrafter"/>
</dbReference>
<gene>
    <name evidence="7" type="primary">ANXA13</name>
</gene>
<reference evidence="7" key="2">
    <citation type="submission" date="2025-08" db="UniProtKB">
        <authorList>
            <consortium name="Ensembl"/>
        </authorList>
    </citation>
    <scope>IDENTIFICATION</scope>
</reference>
<dbReference type="GeneTree" id="ENSGT00940000159797"/>
<proteinExistence type="inferred from homology"/>
<comment type="similarity">
    <text evidence="1 6">Belongs to the annexin family.</text>
</comment>
<dbReference type="Pfam" id="PF00191">
    <property type="entry name" value="Annexin"/>
    <property type="match status" value="4"/>
</dbReference>
<dbReference type="PANTHER" id="PTHR10502">
    <property type="entry name" value="ANNEXIN"/>
    <property type="match status" value="1"/>
</dbReference>
<organism evidence="7 8">
    <name type="scientific">Coturnix japonica</name>
    <name type="common">Japanese quail</name>
    <name type="synonym">Coturnix coturnix japonica</name>
    <dbReference type="NCBI Taxonomy" id="93934"/>
    <lineage>
        <taxon>Eukaryota</taxon>
        <taxon>Metazoa</taxon>
        <taxon>Chordata</taxon>
        <taxon>Craniata</taxon>
        <taxon>Vertebrata</taxon>
        <taxon>Euteleostomi</taxon>
        <taxon>Archelosauria</taxon>
        <taxon>Archosauria</taxon>
        <taxon>Dinosauria</taxon>
        <taxon>Saurischia</taxon>
        <taxon>Theropoda</taxon>
        <taxon>Coelurosauria</taxon>
        <taxon>Aves</taxon>
        <taxon>Neognathae</taxon>
        <taxon>Galloanserae</taxon>
        <taxon>Galliformes</taxon>
        <taxon>Phasianidae</taxon>
        <taxon>Perdicinae</taxon>
        <taxon>Coturnix</taxon>
    </lineage>
</organism>
<evidence type="ECO:0000256" key="5">
    <source>
        <dbReference type="ARBA" id="ARBA00023302"/>
    </source>
</evidence>